<dbReference type="AlphaFoldDB" id="A0A9P6WCQ6"/>
<feature type="domain" description="Spc7 kinetochore protein" evidence="2">
    <location>
        <begin position="404"/>
        <end position="712"/>
    </location>
</feature>
<dbReference type="PANTHER" id="PTHR28260">
    <property type="entry name" value="SPINDLE POLE BODY COMPONENT SPC105"/>
    <property type="match status" value="1"/>
</dbReference>
<dbReference type="SMART" id="SM00787">
    <property type="entry name" value="Spc7"/>
    <property type="match status" value="1"/>
</dbReference>
<dbReference type="GO" id="GO:0000776">
    <property type="term" value="C:kinetochore"/>
    <property type="evidence" value="ECO:0007669"/>
    <property type="project" value="TreeGrafter"/>
</dbReference>
<evidence type="ECO:0000313" key="4">
    <source>
        <dbReference type="Proteomes" id="UP000750334"/>
    </source>
</evidence>
<feature type="compositionally biased region" description="Polar residues" evidence="1">
    <location>
        <begin position="15"/>
        <end position="26"/>
    </location>
</feature>
<dbReference type="OrthoDB" id="5592879at2759"/>
<name>A0A9P6WCQ6_MAUEX</name>
<organism evidence="3 4">
    <name type="scientific">Maudiozyma exigua</name>
    <name type="common">Yeast</name>
    <name type="synonym">Kazachstania exigua</name>
    <dbReference type="NCBI Taxonomy" id="34358"/>
    <lineage>
        <taxon>Eukaryota</taxon>
        <taxon>Fungi</taxon>
        <taxon>Dikarya</taxon>
        <taxon>Ascomycota</taxon>
        <taxon>Saccharomycotina</taxon>
        <taxon>Saccharomycetes</taxon>
        <taxon>Saccharomycetales</taxon>
        <taxon>Saccharomycetaceae</taxon>
        <taxon>Maudiozyma</taxon>
    </lineage>
</organism>
<reference evidence="3 4" key="1">
    <citation type="submission" date="2020-11" db="EMBL/GenBank/DDBJ databases">
        <title>Kefir isolates.</title>
        <authorList>
            <person name="Marcisauskas S."/>
            <person name="Kim Y."/>
            <person name="Blasche S."/>
        </authorList>
    </citation>
    <scope>NUCLEOTIDE SEQUENCE [LARGE SCALE GENOMIC DNA]</scope>
    <source>
        <strain evidence="3 4">OG2</strain>
    </source>
</reference>
<dbReference type="InterPro" id="IPR013253">
    <property type="entry name" value="Spc7_domain"/>
</dbReference>
<proteinExistence type="predicted"/>
<evidence type="ECO:0000259" key="2">
    <source>
        <dbReference type="SMART" id="SM00787"/>
    </source>
</evidence>
<dbReference type="InterPro" id="IPR033338">
    <property type="entry name" value="Spc105/Spc7"/>
</dbReference>
<feature type="region of interest" description="Disordered" evidence="1">
    <location>
        <begin position="1"/>
        <end position="44"/>
    </location>
</feature>
<dbReference type="GO" id="GO:1990758">
    <property type="term" value="P:mitotic sister chromatid biorientation"/>
    <property type="evidence" value="ECO:0007669"/>
    <property type="project" value="TreeGrafter"/>
</dbReference>
<dbReference type="PANTHER" id="PTHR28260:SF1">
    <property type="entry name" value="SPINDLE POLE BODY COMPONENT SPC105"/>
    <property type="match status" value="1"/>
</dbReference>
<dbReference type="GO" id="GO:0007094">
    <property type="term" value="P:mitotic spindle assembly checkpoint signaling"/>
    <property type="evidence" value="ECO:0007669"/>
    <property type="project" value="TreeGrafter"/>
</dbReference>
<protein>
    <recommendedName>
        <fullName evidence="2">Spc7 kinetochore protein domain-containing protein</fullName>
    </recommendedName>
</protein>
<evidence type="ECO:0000256" key="1">
    <source>
        <dbReference type="SAM" id="MobiDB-lite"/>
    </source>
</evidence>
<sequence length="873" mass="99826">MVETDPSKKSILKQGFSQPIPENTGHTEPITHAFSQPEVLDSNNTTSKLNVKIDGKINRRVSFAPDVTLHRFDSVSQQRKDTSMNNDDSEQMDFTQSVSKDQREIGDESLNITQTHNEVENTQGHPDENIGDESMEFTMRQEQLTPIMIPIGSRTGDNDELIPEIDVGEKSADKKSASNDNDIYQNDEEPMELTGIVSIENINTAQKNEKENEVVRESEPMDLTQAQRATGIVVASQPMEFTQVQTSKENTEIAESQPMEFTQVQQNEPPINDKFIDSQPMEVTQLQVRSDSSKKPESSQMDFTQPIQNNNIINRDHMKVNTVATTKGPQTSTIPKSATEQRIPPPSNIPRIIRKRKRLEEPIMPVTSEIGEPQKKRNNIDEREPNVEDMEKMSPIRVPEYNDFNRESGNSPLKYSLKSFIQEIDVGFLSDLKILKQDVKPVKFPLIPPNEDSMFKAQRLYDALYNDIPVIQMNIFIIKELLSLSTQSSKSFDHLDDHIRESTNPPLLLLDYFNSDERTKETMKEQLQLIKYFAKIIARKSFSEWYLSQLKNLKNVLIENETFLEQEYQHIRNTLKEIDTVHNNIVKIKKLLTTELQSLKSDSDKDHSDEFSLNQRIRLIALKQELEKNKLSVEKYSELQEREKKISDEIILNESKLKTLRNDISSVVTQIGDIKEGDSETDNSNSSLKLLEQITGIEIIGYELTTIKVRIQDIPNGIFRINFSKDASDIITIDKSSNKLLPYVINSVVEDSKTDNSTTIIDTVCKIISKLKNRGKVLKEFEFLNSVFLTKISHNNNIQIFDYNLLLSDELVLEISIDRFIEAMISPDIHLTFTAQVAEGQSISASEIMARITAKTQKILPWFNDNRVTLIIK</sequence>
<keyword evidence="4" id="KW-1185">Reference proteome</keyword>
<evidence type="ECO:0000313" key="3">
    <source>
        <dbReference type="EMBL" id="KAG0670471.1"/>
    </source>
</evidence>
<comment type="caution">
    <text evidence="3">The sequence shown here is derived from an EMBL/GenBank/DDBJ whole genome shotgun (WGS) entry which is preliminary data.</text>
</comment>
<dbReference type="Pfam" id="PF08317">
    <property type="entry name" value="Spc7"/>
    <property type="match status" value="1"/>
</dbReference>
<feature type="compositionally biased region" description="Polar residues" evidence="1">
    <location>
        <begin position="326"/>
        <end position="340"/>
    </location>
</feature>
<gene>
    <name evidence="3" type="ORF">C6P45_002375</name>
</gene>
<dbReference type="Proteomes" id="UP000750334">
    <property type="component" value="Unassembled WGS sequence"/>
</dbReference>
<dbReference type="GO" id="GO:0034501">
    <property type="term" value="P:protein localization to kinetochore"/>
    <property type="evidence" value="ECO:0007669"/>
    <property type="project" value="TreeGrafter"/>
</dbReference>
<feature type="region of interest" description="Disordered" evidence="1">
    <location>
        <begin position="326"/>
        <end position="348"/>
    </location>
</feature>
<accession>A0A9P6WCQ6</accession>
<dbReference type="EMBL" id="PUHR01000023">
    <property type="protein sequence ID" value="KAG0670471.1"/>
    <property type="molecule type" value="Genomic_DNA"/>
</dbReference>